<reference evidence="3 4" key="1">
    <citation type="journal article" date="2019" name="PLoS ONE">
        <title>Genomic analyses reveal an absence of contemporary introgressive admixture between fin whales and blue whales, despite known hybrids.</title>
        <authorList>
            <person name="Westbury M.V."/>
            <person name="Petersen B."/>
            <person name="Lorenzen E.D."/>
        </authorList>
    </citation>
    <scope>NUCLEOTIDE SEQUENCE [LARGE SCALE GENOMIC DNA]</scope>
    <source>
        <strain evidence="3">FinWhale-01</strain>
    </source>
</reference>
<keyword evidence="4" id="KW-1185">Reference proteome</keyword>
<dbReference type="GO" id="GO:0005737">
    <property type="term" value="C:cytoplasm"/>
    <property type="evidence" value="ECO:0007669"/>
    <property type="project" value="UniProtKB-SubCell"/>
</dbReference>
<proteinExistence type="predicted"/>
<evidence type="ECO:0000313" key="3">
    <source>
        <dbReference type="EMBL" id="KAB0397553.1"/>
    </source>
</evidence>
<organism evidence="3 4">
    <name type="scientific">Balaenoptera physalus</name>
    <name type="common">Fin whale</name>
    <name type="synonym">Balaena physalus</name>
    <dbReference type="NCBI Taxonomy" id="9770"/>
    <lineage>
        <taxon>Eukaryota</taxon>
        <taxon>Metazoa</taxon>
        <taxon>Chordata</taxon>
        <taxon>Craniata</taxon>
        <taxon>Vertebrata</taxon>
        <taxon>Euteleostomi</taxon>
        <taxon>Mammalia</taxon>
        <taxon>Eutheria</taxon>
        <taxon>Laurasiatheria</taxon>
        <taxon>Artiodactyla</taxon>
        <taxon>Whippomorpha</taxon>
        <taxon>Cetacea</taxon>
        <taxon>Mysticeti</taxon>
        <taxon>Balaenopteridae</taxon>
        <taxon>Balaenoptera</taxon>
    </lineage>
</organism>
<dbReference type="EMBL" id="SGJD01001968">
    <property type="protein sequence ID" value="KAB0397553.1"/>
    <property type="molecule type" value="Genomic_DNA"/>
</dbReference>
<protein>
    <submittedName>
        <fullName evidence="3">Uncharacterized protein</fullName>
    </submittedName>
</protein>
<keyword evidence="2" id="KW-0963">Cytoplasm</keyword>
<dbReference type="AlphaFoldDB" id="A0A643CBG6"/>
<evidence type="ECO:0000313" key="4">
    <source>
        <dbReference type="Proteomes" id="UP000437017"/>
    </source>
</evidence>
<comment type="subcellular location">
    <subcellularLocation>
        <location evidence="1">Cytoplasm</location>
    </subcellularLocation>
</comment>
<sequence>SDYKPRTMKYICSSPFGWIFRPNNFVFSQSGAGQGHRKEEAGMRDSIMRRYSRADVYEGNAQATEQEQQLLRRIDPQHCQDNYLQHSAHGFKAAISKIHYLRALQGNLLI</sequence>
<gene>
    <name evidence="3" type="ORF">E2I00_014579</name>
</gene>
<evidence type="ECO:0000256" key="2">
    <source>
        <dbReference type="ARBA" id="ARBA00022490"/>
    </source>
</evidence>
<dbReference type="InterPro" id="IPR036525">
    <property type="entry name" value="Tubulin/FtsZ_GTPase_sf"/>
</dbReference>
<accession>A0A643CBG6</accession>
<dbReference type="Gene3D" id="3.40.50.1440">
    <property type="entry name" value="Tubulin/FtsZ, GTPase domain"/>
    <property type="match status" value="1"/>
</dbReference>
<name>A0A643CBG6_BALPH</name>
<feature type="non-terminal residue" evidence="3">
    <location>
        <position position="1"/>
    </location>
</feature>
<evidence type="ECO:0000256" key="1">
    <source>
        <dbReference type="ARBA" id="ARBA00004496"/>
    </source>
</evidence>
<dbReference type="Proteomes" id="UP000437017">
    <property type="component" value="Unassembled WGS sequence"/>
</dbReference>
<comment type="caution">
    <text evidence="3">The sequence shown here is derived from an EMBL/GenBank/DDBJ whole genome shotgun (WGS) entry which is preliminary data.</text>
</comment>